<feature type="transmembrane region" description="Helical" evidence="1">
    <location>
        <begin position="469"/>
        <end position="489"/>
    </location>
</feature>
<sequence>PTSPASPASATAQKIKRIDLWGKIAKLAIYLVIFLTPIFVLPWTINTLDYSKQMLLIGAVFVIFLAWLLRILSSSKIKLNMSMLGVPVALWLIISGISTFYSKWSYGSFWGWPLHISASFVTTLCFVLLYFLITNIFSYPKESKNSVQAESQILWLLFALIMSGLAVEVLAEAQIFGHFFLPWDFTKNISFNTVGTINSLAIFLAVLVPIATAMLFISKHIIKFFLAIFLAIAFFYLIIANFWGAWLVVIAGATVLFIFGTPNVRTKKANMRMVQMAIFTIVVGFFFLFFFNIFKNPIPGMPEFPAEVSLKQKTEFSLSKQVSGKARYLGTGPGTFVYHFTQFKPANLNQTAFWNTRFSAGASEFLDQLITAGILGAVCLALIYGLFWLAGFKFLTSLQKTESDNQSEKTRWILGLGIFAGFTGIAISQFLYPANFTLLFLFWFLLALLATFDQKAIKIYEIVPASSRAVGASFLLVVALIFSAGFFLINVQKYVADVKYLHGLKIWQ</sequence>
<keyword evidence="1" id="KW-1133">Transmembrane helix</keyword>
<evidence type="ECO:0000256" key="1">
    <source>
        <dbReference type="SAM" id="Phobius"/>
    </source>
</evidence>
<organism evidence="2 3">
    <name type="scientific">Candidatus Berkelbacteria bacterium CG03_land_8_20_14_0_80_40_36</name>
    <dbReference type="NCBI Taxonomy" id="1974509"/>
    <lineage>
        <taxon>Bacteria</taxon>
        <taxon>Candidatus Berkelbacteria</taxon>
    </lineage>
</organism>
<evidence type="ECO:0000313" key="2">
    <source>
        <dbReference type="EMBL" id="PIV25201.1"/>
    </source>
</evidence>
<feature type="transmembrane region" description="Helical" evidence="1">
    <location>
        <begin position="412"/>
        <end position="432"/>
    </location>
</feature>
<feature type="transmembrane region" description="Helical" evidence="1">
    <location>
        <begin position="276"/>
        <end position="294"/>
    </location>
</feature>
<feature type="transmembrane region" description="Helical" evidence="1">
    <location>
        <begin position="24"/>
        <end position="43"/>
    </location>
</feature>
<accession>A0A2M7CHV0</accession>
<dbReference type="PANTHER" id="PTHR37422">
    <property type="entry name" value="TEICHURONIC ACID BIOSYNTHESIS PROTEIN TUAE"/>
    <property type="match status" value="1"/>
</dbReference>
<evidence type="ECO:0000313" key="3">
    <source>
        <dbReference type="Proteomes" id="UP000229966"/>
    </source>
</evidence>
<name>A0A2M7CHV0_9BACT</name>
<proteinExistence type="predicted"/>
<reference evidence="3" key="1">
    <citation type="submission" date="2017-09" db="EMBL/GenBank/DDBJ databases">
        <title>Depth-based differentiation of microbial function through sediment-hosted aquifers and enrichment of novel symbionts in the deep terrestrial subsurface.</title>
        <authorList>
            <person name="Probst A.J."/>
            <person name="Ladd B."/>
            <person name="Jarett J.K."/>
            <person name="Geller-Mcgrath D.E."/>
            <person name="Sieber C.M.K."/>
            <person name="Emerson J.B."/>
            <person name="Anantharaman K."/>
            <person name="Thomas B.C."/>
            <person name="Malmstrom R."/>
            <person name="Stieglmeier M."/>
            <person name="Klingl A."/>
            <person name="Woyke T."/>
            <person name="Ryan C.M."/>
            <person name="Banfield J.F."/>
        </authorList>
    </citation>
    <scope>NUCLEOTIDE SEQUENCE [LARGE SCALE GENOMIC DNA]</scope>
</reference>
<feature type="transmembrane region" description="Helical" evidence="1">
    <location>
        <begin position="84"/>
        <end position="102"/>
    </location>
</feature>
<feature type="transmembrane region" description="Helical" evidence="1">
    <location>
        <begin position="369"/>
        <end position="391"/>
    </location>
</feature>
<feature type="transmembrane region" description="Helical" evidence="1">
    <location>
        <begin position="196"/>
        <end position="217"/>
    </location>
</feature>
<dbReference type="Proteomes" id="UP000229966">
    <property type="component" value="Unassembled WGS sequence"/>
</dbReference>
<feature type="transmembrane region" description="Helical" evidence="1">
    <location>
        <begin position="114"/>
        <end position="133"/>
    </location>
</feature>
<feature type="non-terminal residue" evidence="2">
    <location>
        <position position="1"/>
    </location>
</feature>
<gene>
    <name evidence="2" type="ORF">COS38_02875</name>
</gene>
<dbReference type="InterPro" id="IPR051533">
    <property type="entry name" value="WaaL-like"/>
</dbReference>
<dbReference type="PANTHER" id="PTHR37422:SF13">
    <property type="entry name" value="LIPOPOLYSACCHARIDE BIOSYNTHESIS PROTEIN PA4999-RELATED"/>
    <property type="match status" value="1"/>
</dbReference>
<comment type="caution">
    <text evidence="2">The sequence shown here is derived from an EMBL/GenBank/DDBJ whole genome shotgun (WGS) entry which is preliminary data.</text>
</comment>
<feature type="non-terminal residue" evidence="2">
    <location>
        <position position="508"/>
    </location>
</feature>
<keyword evidence="1" id="KW-0472">Membrane</keyword>
<evidence type="ECO:0008006" key="4">
    <source>
        <dbReference type="Google" id="ProtNLM"/>
    </source>
</evidence>
<feature type="transmembrane region" description="Helical" evidence="1">
    <location>
        <begin position="438"/>
        <end position="457"/>
    </location>
</feature>
<protein>
    <recommendedName>
        <fullName evidence="4">O-antigen ligase domain-containing protein</fullName>
    </recommendedName>
</protein>
<feature type="transmembrane region" description="Helical" evidence="1">
    <location>
        <begin position="224"/>
        <end position="239"/>
    </location>
</feature>
<feature type="transmembrane region" description="Helical" evidence="1">
    <location>
        <begin position="55"/>
        <end position="72"/>
    </location>
</feature>
<keyword evidence="1" id="KW-0812">Transmembrane</keyword>
<dbReference type="EMBL" id="PEUM01000082">
    <property type="protein sequence ID" value="PIV25201.1"/>
    <property type="molecule type" value="Genomic_DNA"/>
</dbReference>
<feature type="transmembrane region" description="Helical" evidence="1">
    <location>
        <begin position="153"/>
        <end position="176"/>
    </location>
</feature>
<dbReference type="AlphaFoldDB" id="A0A2M7CHV0"/>
<feature type="transmembrane region" description="Helical" evidence="1">
    <location>
        <begin position="245"/>
        <end position="264"/>
    </location>
</feature>